<dbReference type="Proteomes" id="UP001312908">
    <property type="component" value="Unassembled WGS sequence"/>
</dbReference>
<accession>A0ABU7U2U4</accession>
<dbReference type="RefSeq" id="WP_394819474.1">
    <property type="nucleotide sequence ID" value="NZ_JAWJZY010000002.1"/>
</dbReference>
<dbReference type="EMBL" id="JAWJZY010000002">
    <property type="protein sequence ID" value="MEE8658558.1"/>
    <property type="molecule type" value="Genomic_DNA"/>
</dbReference>
<reference evidence="1 2" key="1">
    <citation type="submission" date="2023-10" db="EMBL/GenBank/DDBJ databases">
        <title>Sorlinia euscelidii gen. nov., sp. nov., an acetic acid bacteria isolated from the gut of Euscelidius variegatus emitter.</title>
        <authorList>
            <person name="Michoud G."/>
            <person name="Marasco R."/>
            <person name="Seferji K."/>
            <person name="Gonella E."/>
            <person name="Garuglieri E."/>
            <person name="Alma A."/>
            <person name="Mapelli F."/>
            <person name="Borin S."/>
            <person name="Daffonchio D."/>
            <person name="Crotti E."/>
        </authorList>
    </citation>
    <scope>NUCLEOTIDE SEQUENCE [LARGE SCALE GENOMIC DNA]</scope>
    <source>
        <strain evidence="1 2">EV16P</strain>
    </source>
</reference>
<protein>
    <submittedName>
        <fullName evidence="1">Uncharacterized protein</fullName>
    </submittedName>
</protein>
<proteinExistence type="predicted"/>
<evidence type="ECO:0000313" key="1">
    <source>
        <dbReference type="EMBL" id="MEE8658558.1"/>
    </source>
</evidence>
<evidence type="ECO:0000313" key="2">
    <source>
        <dbReference type="Proteomes" id="UP001312908"/>
    </source>
</evidence>
<comment type="caution">
    <text evidence="1">The sequence shown here is derived from an EMBL/GenBank/DDBJ whole genome shotgun (WGS) entry which is preliminary data.</text>
</comment>
<sequence length="171" mass="20050">MITISNDAAAAVLNALDRVERIRNNLDNTPEIRRYADRWAGLDMESVRSKLMQEARPKTSWVRPSPHQRDGRLSVDLLIQYEDGAFDIIQSGFQVEYARIRGYTLVPRPHDKRWKSTLRGLRPRLNHQCLVDTPHGVVIDTWRGDHFEHNRYTFPHPDRWIDLIELTREGV</sequence>
<organism evidence="1 2">
    <name type="scientific">Sorlinia euscelidii</name>
    <dbReference type="NCBI Taxonomy" id="3081148"/>
    <lineage>
        <taxon>Bacteria</taxon>
        <taxon>Pseudomonadati</taxon>
        <taxon>Pseudomonadota</taxon>
        <taxon>Alphaproteobacteria</taxon>
        <taxon>Acetobacterales</taxon>
        <taxon>Acetobacteraceae</taxon>
        <taxon>Sorlinia</taxon>
    </lineage>
</organism>
<name>A0ABU7U2U4_9PROT</name>
<gene>
    <name evidence="1" type="ORF">DOFOFD_05990</name>
</gene>
<keyword evidence="2" id="KW-1185">Reference proteome</keyword>